<dbReference type="Proteomes" id="UP000287651">
    <property type="component" value="Unassembled WGS sequence"/>
</dbReference>
<evidence type="ECO:0000313" key="2">
    <source>
        <dbReference type="Proteomes" id="UP000287651"/>
    </source>
</evidence>
<dbReference type="AlphaFoldDB" id="A0A426XWG8"/>
<protein>
    <submittedName>
        <fullName evidence="1">Uncharacterized protein</fullName>
    </submittedName>
</protein>
<name>A0A426XWG8_ENSVE</name>
<reference evidence="1 2" key="1">
    <citation type="journal article" date="2014" name="Agronomy (Basel)">
        <title>A Draft Genome Sequence for Ensete ventricosum, the Drought-Tolerant Tree Against Hunger.</title>
        <authorList>
            <person name="Harrison J."/>
            <person name="Moore K.A."/>
            <person name="Paszkiewicz K."/>
            <person name="Jones T."/>
            <person name="Grant M."/>
            <person name="Ambacheew D."/>
            <person name="Muzemil S."/>
            <person name="Studholme D.J."/>
        </authorList>
    </citation>
    <scope>NUCLEOTIDE SEQUENCE [LARGE SCALE GENOMIC DNA]</scope>
</reference>
<sequence length="119" mass="12529">MIITFFTTTVPESSAFASNLDGAPGLGCALSLLSNDPCGLANPGPTSHSKPAKAENAIAFRPAASPVDLAAGFLQDDRSSSQSMMLPFNLQNGRGGQFQEFQLHKAAPYQASFDSTRIH</sequence>
<gene>
    <name evidence="1" type="ORF">B296_00036056</name>
</gene>
<proteinExistence type="predicted"/>
<accession>A0A426XWG8</accession>
<evidence type="ECO:0000313" key="1">
    <source>
        <dbReference type="EMBL" id="RRT43826.1"/>
    </source>
</evidence>
<comment type="caution">
    <text evidence="1">The sequence shown here is derived from an EMBL/GenBank/DDBJ whole genome shotgun (WGS) entry which is preliminary data.</text>
</comment>
<dbReference type="EMBL" id="AMZH03016882">
    <property type="protein sequence ID" value="RRT43826.1"/>
    <property type="molecule type" value="Genomic_DNA"/>
</dbReference>
<organism evidence="1 2">
    <name type="scientific">Ensete ventricosum</name>
    <name type="common">Abyssinian banana</name>
    <name type="synonym">Musa ensete</name>
    <dbReference type="NCBI Taxonomy" id="4639"/>
    <lineage>
        <taxon>Eukaryota</taxon>
        <taxon>Viridiplantae</taxon>
        <taxon>Streptophyta</taxon>
        <taxon>Embryophyta</taxon>
        <taxon>Tracheophyta</taxon>
        <taxon>Spermatophyta</taxon>
        <taxon>Magnoliopsida</taxon>
        <taxon>Liliopsida</taxon>
        <taxon>Zingiberales</taxon>
        <taxon>Musaceae</taxon>
        <taxon>Ensete</taxon>
    </lineage>
</organism>